<proteinExistence type="inferred from homology"/>
<evidence type="ECO:0000256" key="3">
    <source>
        <dbReference type="ARBA" id="ARBA00022723"/>
    </source>
</evidence>
<dbReference type="SUPFAM" id="SSF51735">
    <property type="entry name" value="NAD(P)-binding Rossmann-fold domains"/>
    <property type="match status" value="1"/>
</dbReference>
<dbReference type="InterPro" id="IPR036291">
    <property type="entry name" value="NAD(P)-bd_dom_sf"/>
</dbReference>
<evidence type="ECO:0000256" key="2">
    <source>
        <dbReference type="ARBA" id="ARBA00008072"/>
    </source>
</evidence>
<evidence type="ECO:0000256" key="5">
    <source>
        <dbReference type="ARBA" id="ARBA00023002"/>
    </source>
</evidence>
<dbReference type="GO" id="GO:0046872">
    <property type="term" value="F:metal ion binding"/>
    <property type="evidence" value="ECO:0007669"/>
    <property type="project" value="UniProtKB-KW"/>
</dbReference>
<keyword evidence="5" id="KW-0560">Oxidoreductase</keyword>
<dbReference type="STRING" id="546874.SAMN04488544_2310"/>
<protein>
    <submittedName>
        <fullName evidence="8">D-arabinose 1-dehydrogenase, Zn-dependent alcohol dehydrogenase family</fullName>
    </submittedName>
</protein>
<evidence type="ECO:0000259" key="7">
    <source>
        <dbReference type="Pfam" id="PF08240"/>
    </source>
</evidence>
<dbReference type="PANTHER" id="PTHR43350">
    <property type="entry name" value="NAD-DEPENDENT ALCOHOL DEHYDROGENASE"/>
    <property type="match status" value="1"/>
</dbReference>
<dbReference type="Gene3D" id="3.90.180.10">
    <property type="entry name" value="Medium-chain alcohol dehydrogenases, catalytic domain"/>
    <property type="match status" value="1"/>
</dbReference>
<dbReference type="InterPro" id="IPR011032">
    <property type="entry name" value="GroES-like_sf"/>
</dbReference>
<feature type="domain" description="Alcohol dehydrogenase-like N-terminal" evidence="7">
    <location>
        <begin position="19"/>
        <end position="112"/>
    </location>
</feature>
<reference evidence="9" key="1">
    <citation type="submission" date="2016-10" db="EMBL/GenBank/DDBJ databases">
        <authorList>
            <person name="Varghese N."/>
            <person name="Submissions S."/>
        </authorList>
    </citation>
    <scope>NUCLEOTIDE SEQUENCE [LARGE SCALE GENOMIC DNA]</scope>
    <source>
        <strain evidence="9">DSM 21743</strain>
    </source>
</reference>
<keyword evidence="9" id="KW-1185">Reference proteome</keyword>
<dbReference type="EMBL" id="LT629799">
    <property type="protein sequence ID" value="SDU94112.1"/>
    <property type="molecule type" value="Genomic_DNA"/>
</dbReference>
<gene>
    <name evidence="8" type="ORF">SAMN04488544_2310</name>
</gene>
<dbReference type="AlphaFoldDB" id="A0A1H2MLX0"/>
<sequence length="327" mass="33686">MLAVQVPAYTRVLVAGGRGGIATPTVLGVGGIGVVEAVGDDVHTVRPGEVVMTGGFLTSGRVAEPEEVLLGWTGIGGRGRSTATTDAMRRTWRTGTFAERALMPASTLLALPGAEHHPDPARLAFLPWLTIAAGAVERSGLGPGDRVVVSGATGQLGGATVLLALARGAGRVVAYGRSTASLERLAALDQRVLTVPATGDRATDAAALTRALDGDADVVVDALGPAPTSDLTMAAYDVLRTDATMVLVGGVRQDLSIPYGDLMHRRLTLRGSWMASNETAYATWRQVEAGLVDLDALAVTTVGLDDPDDALARAEAVRGLEIVTLVP</sequence>
<dbReference type="PANTHER" id="PTHR43350:SF17">
    <property type="entry name" value="NAD-DEPENDENT ALCOHOL DEHYDROGENASE"/>
    <property type="match status" value="1"/>
</dbReference>
<dbReference type="InterPro" id="IPR013149">
    <property type="entry name" value="ADH-like_C"/>
</dbReference>
<dbReference type="Proteomes" id="UP000198825">
    <property type="component" value="Chromosome I"/>
</dbReference>
<evidence type="ECO:0000313" key="8">
    <source>
        <dbReference type="EMBL" id="SDU94112.1"/>
    </source>
</evidence>
<dbReference type="Pfam" id="PF08240">
    <property type="entry name" value="ADH_N"/>
    <property type="match status" value="1"/>
</dbReference>
<feature type="domain" description="Alcohol dehydrogenase-like C-terminal" evidence="6">
    <location>
        <begin position="156"/>
        <end position="285"/>
    </location>
</feature>
<name>A0A1H2MLX0_9ACTN</name>
<comment type="similarity">
    <text evidence="2">Belongs to the zinc-containing alcohol dehydrogenase family.</text>
</comment>
<dbReference type="GO" id="GO:0016491">
    <property type="term" value="F:oxidoreductase activity"/>
    <property type="evidence" value="ECO:0007669"/>
    <property type="project" value="UniProtKB-KW"/>
</dbReference>
<comment type="cofactor">
    <cofactor evidence="1">
        <name>Zn(2+)</name>
        <dbReference type="ChEBI" id="CHEBI:29105"/>
    </cofactor>
</comment>
<dbReference type="SUPFAM" id="SSF50129">
    <property type="entry name" value="GroES-like"/>
    <property type="match status" value="1"/>
</dbReference>
<organism evidence="8 9">
    <name type="scientific">Microlunatus sagamiharensis</name>
    <dbReference type="NCBI Taxonomy" id="546874"/>
    <lineage>
        <taxon>Bacteria</taxon>
        <taxon>Bacillati</taxon>
        <taxon>Actinomycetota</taxon>
        <taxon>Actinomycetes</taxon>
        <taxon>Propionibacteriales</taxon>
        <taxon>Propionibacteriaceae</taxon>
        <taxon>Microlunatus</taxon>
    </lineage>
</organism>
<dbReference type="Pfam" id="PF00107">
    <property type="entry name" value="ADH_zinc_N"/>
    <property type="match status" value="1"/>
</dbReference>
<keyword evidence="4" id="KW-0862">Zinc</keyword>
<accession>A0A1H2MLX0</accession>
<evidence type="ECO:0000256" key="1">
    <source>
        <dbReference type="ARBA" id="ARBA00001947"/>
    </source>
</evidence>
<evidence type="ECO:0000259" key="6">
    <source>
        <dbReference type="Pfam" id="PF00107"/>
    </source>
</evidence>
<dbReference type="Gene3D" id="3.40.50.720">
    <property type="entry name" value="NAD(P)-binding Rossmann-like Domain"/>
    <property type="match status" value="1"/>
</dbReference>
<evidence type="ECO:0000256" key="4">
    <source>
        <dbReference type="ARBA" id="ARBA00022833"/>
    </source>
</evidence>
<evidence type="ECO:0000313" key="9">
    <source>
        <dbReference type="Proteomes" id="UP000198825"/>
    </source>
</evidence>
<keyword evidence="3" id="KW-0479">Metal-binding</keyword>
<dbReference type="InterPro" id="IPR013154">
    <property type="entry name" value="ADH-like_N"/>
</dbReference>